<dbReference type="InterPro" id="IPR000608">
    <property type="entry name" value="UBC"/>
</dbReference>
<reference evidence="2 3" key="1">
    <citation type="submission" date="2013-03" db="EMBL/GenBank/DDBJ databases">
        <title>The Genome Sequence of Exophiala aquamarina CBS 119918.</title>
        <authorList>
            <consortium name="The Broad Institute Genomics Platform"/>
            <person name="Cuomo C."/>
            <person name="de Hoog S."/>
            <person name="Gorbushina A."/>
            <person name="Walker B."/>
            <person name="Young S.K."/>
            <person name="Zeng Q."/>
            <person name="Gargeya S."/>
            <person name="Fitzgerald M."/>
            <person name="Haas B."/>
            <person name="Abouelleil A."/>
            <person name="Allen A.W."/>
            <person name="Alvarado L."/>
            <person name="Arachchi H.M."/>
            <person name="Berlin A.M."/>
            <person name="Chapman S.B."/>
            <person name="Gainer-Dewar J."/>
            <person name="Goldberg J."/>
            <person name="Griggs A."/>
            <person name="Gujja S."/>
            <person name="Hansen M."/>
            <person name="Howarth C."/>
            <person name="Imamovic A."/>
            <person name="Ireland A."/>
            <person name="Larimer J."/>
            <person name="McCowan C."/>
            <person name="Murphy C."/>
            <person name="Pearson M."/>
            <person name="Poon T.W."/>
            <person name="Priest M."/>
            <person name="Roberts A."/>
            <person name="Saif S."/>
            <person name="Shea T."/>
            <person name="Sisk P."/>
            <person name="Sykes S."/>
            <person name="Wortman J."/>
            <person name="Nusbaum C."/>
            <person name="Birren B."/>
        </authorList>
    </citation>
    <scope>NUCLEOTIDE SEQUENCE [LARGE SCALE GENOMIC DNA]</scope>
    <source>
        <strain evidence="2 3">CBS 119918</strain>
    </source>
</reference>
<evidence type="ECO:0000313" key="2">
    <source>
        <dbReference type="EMBL" id="KEF62724.1"/>
    </source>
</evidence>
<feature type="domain" description="UBC core" evidence="1">
    <location>
        <begin position="1"/>
        <end position="149"/>
    </location>
</feature>
<dbReference type="PANTHER" id="PTHR24068">
    <property type="entry name" value="UBIQUITIN-CONJUGATING ENZYME E2"/>
    <property type="match status" value="1"/>
</dbReference>
<evidence type="ECO:0000313" key="3">
    <source>
        <dbReference type="Proteomes" id="UP000027920"/>
    </source>
</evidence>
<dbReference type="Proteomes" id="UP000027920">
    <property type="component" value="Unassembled WGS sequence"/>
</dbReference>
<dbReference type="RefSeq" id="XP_013265314.1">
    <property type="nucleotide sequence ID" value="XM_013409860.1"/>
</dbReference>
<sequence>MAVTRLHKELVDLAREYAPTYHATPVEDDMFHWDTAIRGPADTPYEGGLFHLDLLFPTNYPFKPPKVRFRTQIYHPNIRNGGGFCTQHFCILADEWSPLTRCLTVLQSFIELLQTPDGCNPEVNPIFRTDRARFEATAREWTRGFAMDQ</sequence>
<dbReference type="GeneID" id="25275648"/>
<evidence type="ECO:0000259" key="1">
    <source>
        <dbReference type="PROSITE" id="PS50127"/>
    </source>
</evidence>
<dbReference type="OrthoDB" id="7851174at2759"/>
<dbReference type="InterPro" id="IPR016135">
    <property type="entry name" value="UBQ-conjugating_enzyme/RWD"/>
</dbReference>
<dbReference type="SUPFAM" id="SSF54495">
    <property type="entry name" value="UBC-like"/>
    <property type="match status" value="1"/>
</dbReference>
<dbReference type="HOGENOM" id="CLU_030988_13_3_1"/>
<accession>A0A072PRK6</accession>
<dbReference type="SMART" id="SM00212">
    <property type="entry name" value="UBCc"/>
    <property type="match status" value="1"/>
</dbReference>
<dbReference type="EMBL" id="AMGV01000001">
    <property type="protein sequence ID" value="KEF62724.1"/>
    <property type="molecule type" value="Genomic_DNA"/>
</dbReference>
<dbReference type="Gene3D" id="3.10.110.10">
    <property type="entry name" value="Ubiquitin Conjugating Enzyme"/>
    <property type="match status" value="1"/>
</dbReference>
<gene>
    <name evidence="2" type="ORF">A1O9_00697</name>
</gene>
<dbReference type="PROSITE" id="PS50127">
    <property type="entry name" value="UBC_2"/>
    <property type="match status" value="1"/>
</dbReference>
<dbReference type="STRING" id="1182545.A0A072PRK6"/>
<organism evidence="2 3">
    <name type="scientific">Exophiala aquamarina CBS 119918</name>
    <dbReference type="NCBI Taxonomy" id="1182545"/>
    <lineage>
        <taxon>Eukaryota</taxon>
        <taxon>Fungi</taxon>
        <taxon>Dikarya</taxon>
        <taxon>Ascomycota</taxon>
        <taxon>Pezizomycotina</taxon>
        <taxon>Eurotiomycetes</taxon>
        <taxon>Chaetothyriomycetidae</taxon>
        <taxon>Chaetothyriales</taxon>
        <taxon>Herpotrichiellaceae</taxon>
        <taxon>Exophiala</taxon>
    </lineage>
</organism>
<dbReference type="AlphaFoldDB" id="A0A072PRK6"/>
<dbReference type="VEuPathDB" id="FungiDB:A1O9_00697"/>
<dbReference type="Pfam" id="PF00179">
    <property type="entry name" value="UQ_con"/>
    <property type="match status" value="1"/>
</dbReference>
<keyword evidence="3" id="KW-1185">Reference proteome</keyword>
<comment type="caution">
    <text evidence="2">The sequence shown here is derived from an EMBL/GenBank/DDBJ whole genome shotgun (WGS) entry which is preliminary data.</text>
</comment>
<name>A0A072PRK6_9EURO</name>
<protein>
    <submittedName>
        <fullName evidence="2">Ubiquitin-conjugating enzyme E2 D/E</fullName>
    </submittedName>
</protein>
<proteinExistence type="predicted"/>